<dbReference type="AlphaFoldDB" id="A0A368LM86"/>
<dbReference type="SUPFAM" id="SSF46785">
    <property type="entry name" value="Winged helix' DNA-binding domain"/>
    <property type="match status" value="1"/>
</dbReference>
<feature type="domain" description="HTH marR-type" evidence="4">
    <location>
        <begin position="3"/>
        <end position="135"/>
    </location>
</feature>
<reference evidence="5 6" key="1">
    <citation type="journal article" date="2017" name="Elife">
        <title>Extensive horizontal gene transfer in cheese-associated bacteria.</title>
        <authorList>
            <person name="Bonham K.S."/>
            <person name="Wolfe B.E."/>
            <person name="Dutton R.J."/>
        </authorList>
    </citation>
    <scope>NUCLEOTIDE SEQUENCE [LARGE SCALE GENOMIC DNA]</scope>
    <source>
        <strain evidence="5 6">JB196</strain>
    </source>
</reference>
<keyword evidence="6" id="KW-1185">Reference proteome</keyword>
<dbReference type="InterPro" id="IPR036390">
    <property type="entry name" value="WH_DNA-bd_sf"/>
</dbReference>
<accession>A0A368LM86</accession>
<dbReference type="InterPro" id="IPR000835">
    <property type="entry name" value="HTH_MarR-typ"/>
</dbReference>
<dbReference type="GO" id="GO:0003700">
    <property type="term" value="F:DNA-binding transcription factor activity"/>
    <property type="evidence" value="ECO:0007669"/>
    <property type="project" value="InterPro"/>
</dbReference>
<keyword evidence="2" id="KW-0238">DNA-binding</keyword>
<keyword evidence="3" id="KW-0804">Transcription</keyword>
<dbReference type="EMBL" id="QPGL01000001">
    <property type="protein sequence ID" value="RCS73019.1"/>
    <property type="molecule type" value="Genomic_DNA"/>
</dbReference>
<dbReference type="InterPro" id="IPR039422">
    <property type="entry name" value="MarR/SlyA-like"/>
</dbReference>
<dbReference type="Gene3D" id="1.10.10.10">
    <property type="entry name" value="Winged helix-like DNA-binding domain superfamily/Winged helix DNA-binding domain"/>
    <property type="match status" value="1"/>
</dbReference>
<dbReference type="RefSeq" id="WP_086961096.1">
    <property type="nucleotide sequence ID" value="NZ_AP018680.1"/>
</dbReference>
<dbReference type="Proteomes" id="UP000252479">
    <property type="component" value="Unassembled WGS sequence"/>
</dbReference>
<evidence type="ECO:0000256" key="3">
    <source>
        <dbReference type="ARBA" id="ARBA00023163"/>
    </source>
</evidence>
<comment type="caution">
    <text evidence="5">The sequence shown here is derived from an EMBL/GenBank/DDBJ whole genome shotgun (WGS) entry which is preliminary data.</text>
</comment>
<dbReference type="Pfam" id="PF01047">
    <property type="entry name" value="MarR"/>
    <property type="match status" value="1"/>
</dbReference>
<protein>
    <submittedName>
        <fullName evidence="5">MarR family transcriptional regulator</fullName>
    </submittedName>
</protein>
<dbReference type="PROSITE" id="PS50995">
    <property type="entry name" value="HTH_MARR_2"/>
    <property type="match status" value="1"/>
</dbReference>
<evidence type="ECO:0000259" key="4">
    <source>
        <dbReference type="PROSITE" id="PS50995"/>
    </source>
</evidence>
<name>A0A368LM86_9VIBR</name>
<dbReference type="OrthoDB" id="32523at2"/>
<keyword evidence="1" id="KW-0805">Transcription regulation</keyword>
<proteinExistence type="predicted"/>
<organism evidence="5 6">
    <name type="scientific">Vibrio casei</name>
    <dbReference type="NCBI Taxonomy" id="673372"/>
    <lineage>
        <taxon>Bacteria</taxon>
        <taxon>Pseudomonadati</taxon>
        <taxon>Pseudomonadota</taxon>
        <taxon>Gammaproteobacteria</taxon>
        <taxon>Vibrionales</taxon>
        <taxon>Vibrionaceae</taxon>
        <taxon>Vibrio</taxon>
    </lineage>
</organism>
<dbReference type="SMART" id="SM00347">
    <property type="entry name" value="HTH_MARR"/>
    <property type="match status" value="1"/>
</dbReference>
<evidence type="ECO:0000256" key="1">
    <source>
        <dbReference type="ARBA" id="ARBA00023015"/>
    </source>
</evidence>
<evidence type="ECO:0000256" key="2">
    <source>
        <dbReference type="ARBA" id="ARBA00023125"/>
    </source>
</evidence>
<dbReference type="PANTHER" id="PTHR33164">
    <property type="entry name" value="TRANSCRIPTIONAL REGULATOR, MARR FAMILY"/>
    <property type="match status" value="1"/>
</dbReference>
<sequence length="140" mass="15756">MAKTHVGYLLSDVLRLVRKKFQNDPEIGSLTLAQAKALSVIARNEGIKQVDLAELLEIKPMTVVRVIDQLVEEKLVKRCPSPSDRRAHLIYSLPPAKVQLEVVQGVSNRVWDIGLDGLTKEQKEQFLSTLDHIHQNLLSN</sequence>
<gene>
    <name evidence="5" type="ORF">CIK83_04970</name>
</gene>
<dbReference type="InterPro" id="IPR036388">
    <property type="entry name" value="WH-like_DNA-bd_sf"/>
</dbReference>
<evidence type="ECO:0000313" key="6">
    <source>
        <dbReference type="Proteomes" id="UP000252479"/>
    </source>
</evidence>
<dbReference type="GO" id="GO:0006950">
    <property type="term" value="P:response to stress"/>
    <property type="evidence" value="ECO:0007669"/>
    <property type="project" value="TreeGrafter"/>
</dbReference>
<dbReference type="GeneID" id="303188258"/>
<dbReference type="PANTHER" id="PTHR33164:SF64">
    <property type="entry name" value="TRANSCRIPTIONAL REGULATOR SLYA"/>
    <property type="match status" value="1"/>
</dbReference>
<dbReference type="GO" id="GO:0003677">
    <property type="term" value="F:DNA binding"/>
    <property type="evidence" value="ECO:0007669"/>
    <property type="project" value="UniProtKB-KW"/>
</dbReference>
<evidence type="ECO:0000313" key="5">
    <source>
        <dbReference type="EMBL" id="RCS73019.1"/>
    </source>
</evidence>